<accession>A0AB39R6T3</accession>
<dbReference type="InterPro" id="IPR020835">
    <property type="entry name" value="Catalase_sf"/>
</dbReference>
<evidence type="ECO:0000313" key="1">
    <source>
        <dbReference type="EMBL" id="XDQ50386.1"/>
    </source>
</evidence>
<reference evidence="1" key="1">
    <citation type="submission" date="2024-07" db="EMBL/GenBank/DDBJ databases">
        <authorList>
            <person name="Yu S.T."/>
        </authorList>
    </citation>
    <scope>NUCLEOTIDE SEQUENCE</scope>
    <source>
        <strain evidence="1">R41</strain>
    </source>
</reference>
<dbReference type="RefSeq" id="WP_369243741.1">
    <property type="nucleotide sequence ID" value="NZ_CP163443.1"/>
</dbReference>
<organism evidence="1">
    <name type="scientific">Streptomyces sp. R41</name>
    <dbReference type="NCBI Taxonomy" id="3238632"/>
    <lineage>
        <taxon>Bacteria</taxon>
        <taxon>Bacillati</taxon>
        <taxon>Actinomycetota</taxon>
        <taxon>Actinomycetes</taxon>
        <taxon>Kitasatosporales</taxon>
        <taxon>Streptomycetaceae</taxon>
        <taxon>Streptomyces</taxon>
    </lineage>
</organism>
<dbReference type="AlphaFoldDB" id="A0AB39R6T3"/>
<name>A0AB39R6T3_9ACTN</name>
<dbReference type="EMBL" id="CP163443">
    <property type="protein sequence ID" value="XDQ50386.1"/>
    <property type="molecule type" value="Genomic_DNA"/>
</dbReference>
<gene>
    <name evidence="1" type="ORF">AB5J53_00975</name>
</gene>
<sequence length="159" mass="17801">MRAARTAHGKSYGLVKAAVRILHAPRAYAQGIFARPDSFDAVVRYSNGLGHLRADSLLGAACGMGIKVFGVPGRSLPHDEAEATTFDLNLINNRVFFANRLRQWLADFLTREGTLERDEWLWDELFAMMSFTQVPRKNLLSYTYGQRRQEPAASAELLG</sequence>
<dbReference type="GO" id="GO:0020037">
    <property type="term" value="F:heme binding"/>
    <property type="evidence" value="ECO:0007669"/>
    <property type="project" value="InterPro"/>
</dbReference>
<proteinExistence type="predicted"/>
<protein>
    <submittedName>
        <fullName evidence="1">Uncharacterized protein</fullName>
    </submittedName>
</protein>
<dbReference type="Gene3D" id="2.40.180.10">
    <property type="entry name" value="Catalase core domain"/>
    <property type="match status" value="1"/>
</dbReference>
<dbReference type="SUPFAM" id="SSF56634">
    <property type="entry name" value="Heme-dependent catalase-like"/>
    <property type="match status" value="1"/>
</dbReference>